<dbReference type="InterPro" id="IPR020568">
    <property type="entry name" value="Ribosomal_Su5_D2-typ_SF"/>
</dbReference>
<dbReference type="InterPro" id="IPR036554">
    <property type="entry name" value="GHMP_kinase_C_sf"/>
</dbReference>
<dbReference type="InterPro" id="IPR002800">
    <property type="entry name" value="Rv2949c-like"/>
</dbReference>
<dbReference type="NCBIfam" id="TIGR00144">
    <property type="entry name" value="beta_RFAP_syn"/>
    <property type="match status" value="1"/>
</dbReference>
<gene>
    <name evidence="7" type="ORF">ASZ90_013562</name>
</gene>
<dbReference type="GO" id="GO:0008652">
    <property type="term" value="P:amino acid biosynthetic process"/>
    <property type="evidence" value="ECO:0007669"/>
    <property type="project" value="UniProtKB-KW"/>
</dbReference>
<evidence type="ECO:0000313" key="7">
    <source>
        <dbReference type="EMBL" id="KUG16746.1"/>
    </source>
</evidence>
<name>A0A0W8F779_9ZZZZ</name>
<dbReference type="InterPro" id="IPR028978">
    <property type="entry name" value="Chorismate_lyase_/UTRA_dom_sf"/>
</dbReference>
<protein>
    <submittedName>
        <fullName evidence="7">Beta-ribofuranosylaminobenzene 5'-phosphate synthase</fullName>
    </submittedName>
</protein>
<dbReference type="AlphaFoldDB" id="A0A0W8F779"/>
<dbReference type="Pfam" id="PF01947">
    <property type="entry name" value="Rv2949c-like"/>
    <property type="match status" value="1"/>
</dbReference>
<evidence type="ECO:0000259" key="5">
    <source>
        <dbReference type="Pfam" id="PF00288"/>
    </source>
</evidence>
<reference evidence="7" key="1">
    <citation type="journal article" date="2015" name="Proc. Natl. Acad. Sci. U.S.A.">
        <title>Networks of energetic and metabolic interactions define dynamics in microbial communities.</title>
        <authorList>
            <person name="Embree M."/>
            <person name="Liu J.K."/>
            <person name="Al-Bassam M.M."/>
            <person name="Zengler K."/>
        </authorList>
    </citation>
    <scope>NUCLEOTIDE SEQUENCE</scope>
</reference>
<dbReference type="PANTHER" id="PTHR20861:SF6">
    <property type="entry name" value="BETA-RIBOFURANOSYLPHENOL 5'-PHOSPHATE SYNTHASE"/>
    <property type="match status" value="1"/>
</dbReference>
<dbReference type="EMBL" id="LNQE01001481">
    <property type="protein sequence ID" value="KUG16746.1"/>
    <property type="molecule type" value="Genomic_DNA"/>
</dbReference>
<dbReference type="InterPro" id="IPR053442">
    <property type="entry name" value="Beta-RFA-P_synthase"/>
</dbReference>
<dbReference type="Pfam" id="PF08544">
    <property type="entry name" value="GHMP_kinases_C"/>
    <property type="match status" value="1"/>
</dbReference>
<dbReference type="Gene3D" id="3.30.70.890">
    <property type="entry name" value="GHMP kinase, C-terminal domain"/>
    <property type="match status" value="1"/>
</dbReference>
<dbReference type="Pfam" id="PF00288">
    <property type="entry name" value="GHMP_kinases_N"/>
    <property type="match status" value="1"/>
</dbReference>
<evidence type="ECO:0000256" key="4">
    <source>
        <dbReference type="ARBA" id="ARBA00022840"/>
    </source>
</evidence>
<dbReference type="Gene3D" id="3.40.1410.10">
    <property type="entry name" value="Chorismate lyase-like"/>
    <property type="match status" value="1"/>
</dbReference>
<proteinExistence type="predicted"/>
<keyword evidence="1" id="KW-0028">Amino-acid biosynthesis</keyword>
<dbReference type="InterPro" id="IPR014721">
    <property type="entry name" value="Ribsml_uS5_D2-typ_fold_subgr"/>
</dbReference>
<accession>A0A0W8F779</accession>
<keyword evidence="4" id="KW-0067">ATP-binding</keyword>
<organism evidence="7">
    <name type="scientific">hydrocarbon metagenome</name>
    <dbReference type="NCBI Taxonomy" id="938273"/>
    <lineage>
        <taxon>unclassified sequences</taxon>
        <taxon>metagenomes</taxon>
        <taxon>ecological metagenomes</taxon>
    </lineage>
</organism>
<dbReference type="SUPFAM" id="SSF64288">
    <property type="entry name" value="Chorismate lyase-like"/>
    <property type="match status" value="1"/>
</dbReference>
<dbReference type="InterPro" id="IPR013750">
    <property type="entry name" value="GHMP_kinase_C_dom"/>
</dbReference>
<comment type="caution">
    <text evidence="7">The sequence shown here is derived from an EMBL/GenBank/DDBJ whole genome shotgun (WGS) entry which is preliminary data.</text>
</comment>
<feature type="domain" description="GHMP kinase C-terminal" evidence="6">
    <location>
        <begin position="410"/>
        <end position="478"/>
    </location>
</feature>
<dbReference type="PANTHER" id="PTHR20861">
    <property type="entry name" value="HOMOSERINE/4-DIPHOSPHOCYTIDYL-2-C-METHYL-D-ERYTHRITOL KINASE"/>
    <property type="match status" value="1"/>
</dbReference>
<dbReference type="NCBIfam" id="NF040726">
    <property type="entry name" value="BetaRFA-P_synth"/>
    <property type="match status" value="1"/>
</dbReference>
<evidence type="ECO:0000256" key="1">
    <source>
        <dbReference type="ARBA" id="ARBA00022605"/>
    </source>
</evidence>
<evidence type="ECO:0000256" key="3">
    <source>
        <dbReference type="ARBA" id="ARBA00022741"/>
    </source>
</evidence>
<keyword evidence="2" id="KW-0808">Transferase</keyword>
<dbReference type="SUPFAM" id="SSF54211">
    <property type="entry name" value="Ribosomal protein S5 domain 2-like"/>
    <property type="match status" value="1"/>
</dbReference>
<feature type="domain" description="GHMP kinase N-terminal" evidence="5">
    <location>
        <begin position="245"/>
        <end position="323"/>
    </location>
</feature>
<sequence length="511" mass="55930">MKSPHKCPIQRISELESIVGRLSPVQKMLLGTDGSVTSLLEILTGSPIEIETLAQEIIPADQAVAKELNLNPGEDVNYRVVKLKKAGTGETLIYAVSHTPLKRLEDSFRDDLTRADIPIGVILKKHKIESRREINSAGFLQADRKLGQIFNIFPKELVLQRNYKIIRQGEPLIAIEETFPYNSFQDANRVVIETPARIHLTLTDLTGTSGRVDGGAGITLDEPGILLEAERSNELLVTGENADRAKAAAQAVMERFGLGGARLTLRENYKMHVGLGRGTQLGIAAGKAICELYHKEVGVREIARTINRGGTSGIGTAAFDMGGFIIDGGHTFGPGREKTDFRPSSVSSGIRPARATARHDFPQDWNILLAIPEVPRGAHGQQEADIFKKYCPLPPAEVHELCYQILVRILPSVVEEDLDEFGAAINRIQEIGFKRIEIMLQHPLVRSLMEEMRAAGSACAGLSSFGPTVYAITDTQTRDIESAAHDVMRSVGGEVMITRARNEGARIRALQ</sequence>
<dbReference type="GO" id="GO:0005524">
    <property type="term" value="F:ATP binding"/>
    <property type="evidence" value="ECO:0007669"/>
    <property type="project" value="UniProtKB-KW"/>
</dbReference>
<dbReference type="GO" id="GO:0016740">
    <property type="term" value="F:transferase activity"/>
    <property type="evidence" value="ECO:0007669"/>
    <property type="project" value="UniProtKB-KW"/>
</dbReference>
<dbReference type="InterPro" id="IPR006204">
    <property type="entry name" value="GHMP_kinase_N_dom"/>
</dbReference>
<evidence type="ECO:0000259" key="6">
    <source>
        <dbReference type="Pfam" id="PF08544"/>
    </source>
</evidence>
<dbReference type="Gene3D" id="3.30.230.10">
    <property type="match status" value="1"/>
</dbReference>
<keyword evidence="3" id="KW-0547">Nucleotide-binding</keyword>
<dbReference type="InterPro" id="IPR004422">
    <property type="entry name" value="RFAP_synthase"/>
</dbReference>
<evidence type="ECO:0000256" key="2">
    <source>
        <dbReference type="ARBA" id="ARBA00022679"/>
    </source>
</evidence>